<evidence type="ECO:0000256" key="3">
    <source>
        <dbReference type="ARBA" id="ARBA00022448"/>
    </source>
</evidence>
<feature type="transmembrane region" description="Helical" evidence="8">
    <location>
        <begin position="34"/>
        <end position="59"/>
    </location>
</feature>
<dbReference type="Gene3D" id="1.10.3720.10">
    <property type="entry name" value="MetI-like"/>
    <property type="match status" value="1"/>
</dbReference>
<gene>
    <name evidence="10" type="ORF">KZJ38_30870</name>
</gene>
<organism evidence="10 11">
    <name type="scientific">Paraburkholderia edwinii</name>
    <dbReference type="NCBI Taxonomy" id="2861782"/>
    <lineage>
        <taxon>Bacteria</taxon>
        <taxon>Pseudomonadati</taxon>
        <taxon>Pseudomonadota</taxon>
        <taxon>Betaproteobacteria</taxon>
        <taxon>Burkholderiales</taxon>
        <taxon>Burkholderiaceae</taxon>
        <taxon>Paraburkholderia</taxon>
    </lineage>
</organism>
<dbReference type="RefSeq" id="WP_219800853.1">
    <property type="nucleotide sequence ID" value="NZ_CP080096.1"/>
</dbReference>
<comment type="similarity">
    <text evidence="2">Belongs to the binding-protein-dependent transport system permease family. CysTW subfamily.</text>
</comment>
<dbReference type="SUPFAM" id="SSF161098">
    <property type="entry name" value="MetI-like"/>
    <property type="match status" value="1"/>
</dbReference>
<evidence type="ECO:0000256" key="8">
    <source>
        <dbReference type="RuleBase" id="RU363032"/>
    </source>
</evidence>
<proteinExistence type="inferred from homology"/>
<dbReference type="Proteomes" id="UP000826462">
    <property type="component" value="Chromosome 2"/>
</dbReference>
<evidence type="ECO:0000256" key="6">
    <source>
        <dbReference type="ARBA" id="ARBA00022989"/>
    </source>
</evidence>
<feature type="transmembrane region" description="Helical" evidence="8">
    <location>
        <begin position="272"/>
        <end position="296"/>
    </location>
</feature>
<evidence type="ECO:0000256" key="7">
    <source>
        <dbReference type="ARBA" id="ARBA00023136"/>
    </source>
</evidence>
<keyword evidence="7 8" id="KW-0472">Membrane</keyword>
<comment type="subcellular location">
    <subcellularLocation>
        <location evidence="1 8">Cell membrane</location>
        <topology evidence="1 8">Multi-pass membrane protein</topology>
    </subcellularLocation>
</comment>
<evidence type="ECO:0000256" key="4">
    <source>
        <dbReference type="ARBA" id="ARBA00022475"/>
    </source>
</evidence>
<dbReference type="PANTHER" id="PTHR42929:SF1">
    <property type="entry name" value="INNER MEMBRANE ABC TRANSPORTER PERMEASE PROTEIN YDCU-RELATED"/>
    <property type="match status" value="1"/>
</dbReference>
<evidence type="ECO:0000256" key="1">
    <source>
        <dbReference type="ARBA" id="ARBA00004651"/>
    </source>
</evidence>
<feature type="transmembrane region" description="Helical" evidence="8">
    <location>
        <begin position="228"/>
        <end position="252"/>
    </location>
</feature>
<feature type="transmembrane region" description="Helical" evidence="8">
    <location>
        <begin position="94"/>
        <end position="114"/>
    </location>
</feature>
<evidence type="ECO:0000313" key="10">
    <source>
        <dbReference type="EMBL" id="QYD71423.1"/>
    </source>
</evidence>
<keyword evidence="6 8" id="KW-1133">Transmembrane helix</keyword>
<evidence type="ECO:0000259" key="9">
    <source>
        <dbReference type="PROSITE" id="PS50928"/>
    </source>
</evidence>
<dbReference type="InterPro" id="IPR000515">
    <property type="entry name" value="MetI-like"/>
</dbReference>
<keyword evidence="11" id="KW-1185">Reference proteome</keyword>
<keyword evidence="3 8" id="KW-0813">Transport</keyword>
<evidence type="ECO:0000256" key="5">
    <source>
        <dbReference type="ARBA" id="ARBA00022692"/>
    </source>
</evidence>
<sequence>MRGLHRWHGDSSSASAQTPSRAVPLALREAPDHLLAALPASWLTVFFLVPLALTAVFSFGHSTFGGVEPGFTLDNYAAALSGFYGATLARTLRFAATASLLCVGVAYPAAYFIAFHARRKLFALTLILVPYFSSFLIRVMSLRMVLARHGFAEALLDATGLHAGALDVLDTPVAVFIGMVYVYLPIAIVPLAVVLERIPRELIDASEDLGATRWRTFRSVILPLSRPGIATAVLLTAVPMLGEMVIPTLLGGGRGVLMGQAIAEQYLDAQNYALGSAMAMAVLVAVAVLVALLARVTAGFAETGR</sequence>
<feature type="transmembrane region" description="Helical" evidence="8">
    <location>
        <begin position="173"/>
        <end position="195"/>
    </location>
</feature>
<protein>
    <submittedName>
        <fullName evidence="10">ABC transporter permease</fullName>
    </submittedName>
</protein>
<evidence type="ECO:0000256" key="2">
    <source>
        <dbReference type="ARBA" id="ARBA00007069"/>
    </source>
</evidence>
<dbReference type="PROSITE" id="PS50928">
    <property type="entry name" value="ABC_TM1"/>
    <property type="match status" value="1"/>
</dbReference>
<feature type="domain" description="ABC transmembrane type-1" evidence="9">
    <location>
        <begin position="88"/>
        <end position="295"/>
    </location>
</feature>
<name>A0ABX8UX07_9BURK</name>
<dbReference type="PANTHER" id="PTHR42929">
    <property type="entry name" value="INNER MEMBRANE ABC TRANSPORTER PERMEASE PROTEIN YDCU-RELATED-RELATED"/>
    <property type="match status" value="1"/>
</dbReference>
<dbReference type="Pfam" id="PF00528">
    <property type="entry name" value="BPD_transp_1"/>
    <property type="match status" value="1"/>
</dbReference>
<feature type="transmembrane region" description="Helical" evidence="8">
    <location>
        <begin position="121"/>
        <end position="140"/>
    </location>
</feature>
<accession>A0ABX8UX07</accession>
<dbReference type="CDD" id="cd06261">
    <property type="entry name" value="TM_PBP2"/>
    <property type="match status" value="1"/>
</dbReference>
<evidence type="ECO:0000313" key="11">
    <source>
        <dbReference type="Proteomes" id="UP000826462"/>
    </source>
</evidence>
<reference evidence="10 11" key="1">
    <citation type="submission" date="2021-07" db="EMBL/GenBank/DDBJ databases">
        <title>Paraburkholderia edwinii protects Aspergillus sp. from phenazines by acting as a toxin sponge.</title>
        <authorList>
            <person name="Dahlstrom K.M."/>
            <person name="Newman D.K."/>
        </authorList>
    </citation>
    <scope>NUCLEOTIDE SEQUENCE [LARGE SCALE GENOMIC DNA]</scope>
    <source>
        <strain evidence="10 11">Pe01</strain>
    </source>
</reference>
<keyword evidence="5 8" id="KW-0812">Transmembrane</keyword>
<dbReference type="InterPro" id="IPR035906">
    <property type="entry name" value="MetI-like_sf"/>
</dbReference>
<dbReference type="EMBL" id="CP080096">
    <property type="protein sequence ID" value="QYD71423.1"/>
    <property type="molecule type" value="Genomic_DNA"/>
</dbReference>
<keyword evidence="4" id="KW-1003">Cell membrane</keyword>